<evidence type="ECO:0000256" key="1">
    <source>
        <dbReference type="SAM" id="SignalP"/>
    </source>
</evidence>
<name>A0A919MIZ4_9ACTN</name>
<keyword evidence="3" id="KW-1185">Reference proteome</keyword>
<dbReference type="RefSeq" id="WP_203816201.1">
    <property type="nucleotide sequence ID" value="NZ_BAAABP010000007.1"/>
</dbReference>
<reference evidence="2" key="1">
    <citation type="submission" date="2021-01" db="EMBL/GenBank/DDBJ databases">
        <title>Whole genome shotgun sequence of Actinoplanes ferrugineus NBRC 15555.</title>
        <authorList>
            <person name="Komaki H."/>
            <person name="Tamura T."/>
        </authorList>
    </citation>
    <scope>NUCLEOTIDE SEQUENCE</scope>
    <source>
        <strain evidence="2">NBRC 15555</strain>
    </source>
</reference>
<accession>A0A919MIZ4</accession>
<keyword evidence="1" id="KW-0732">Signal</keyword>
<evidence type="ECO:0000313" key="2">
    <source>
        <dbReference type="EMBL" id="GIE09617.1"/>
    </source>
</evidence>
<dbReference type="AlphaFoldDB" id="A0A919MIZ4"/>
<dbReference type="EMBL" id="BOMM01000009">
    <property type="protein sequence ID" value="GIE09617.1"/>
    <property type="molecule type" value="Genomic_DNA"/>
</dbReference>
<proteinExistence type="predicted"/>
<dbReference type="Proteomes" id="UP000598174">
    <property type="component" value="Unassembled WGS sequence"/>
</dbReference>
<feature type="signal peptide" evidence="1">
    <location>
        <begin position="1"/>
        <end position="29"/>
    </location>
</feature>
<comment type="caution">
    <text evidence="2">The sequence shown here is derived from an EMBL/GenBank/DDBJ whole genome shotgun (WGS) entry which is preliminary data.</text>
</comment>
<protein>
    <submittedName>
        <fullName evidence="2">Uncharacterized protein</fullName>
    </submittedName>
</protein>
<gene>
    <name evidence="2" type="ORF">Afe05nite_14570</name>
</gene>
<sequence>MFNLSRLSAAGVAAAAVALGVAAPASAGAGPPTQPPQQVTATAPRMTGCAGVESTLAWLAAHDVPNVQCAEQRTQPTPAAVVSLAARAPDGVPQWCVDHAFDGWWATRTSACSVSDWFLRDYDTASQQVTGTMDFIVSAVGDMSTTASQFGHRMALRSYSRSGTAVGTAVWAMNDCWADCDLADDSFPQQPMTDGADVGGWATFISMSDSPGKVGGFESSITFLLTNPNFFTPGIFSTVTLPRGRCDNATPGAAGPGCVFPDYVPAWFVGRAALPAYARFVDASQAAGLPGALTRLTDAALVAQNDAKVCVGCAGYPVNTSDQGPATGGGTARTFRGCLVKGVPTGVTGPSGYSLCRLPAAENSRAAAALDAFYIDNRVIKADTFTVRVR</sequence>
<evidence type="ECO:0000313" key="3">
    <source>
        <dbReference type="Proteomes" id="UP000598174"/>
    </source>
</evidence>
<feature type="chain" id="PRO_5039380440" evidence="1">
    <location>
        <begin position="30"/>
        <end position="390"/>
    </location>
</feature>
<organism evidence="2 3">
    <name type="scientific">Paractinoplanes ferrugineus</name>
    <dbReference type="NCBI Taxonomy" id="113564"/>
    <lineage>
        <taxon>Bacteria</taxon>
        <taxon>Bacillati</taxon>
        <taxon>Actinomycetota</taxon>
        <taxon>Actinomycetes</taxon>
        <taxon>Micromonosporales</taxon>
        <taxon>Micromonosporaceae</taxon>
        <taxon>Paractinoplanes</taxon>
    </lineage>
</organism>